<dbReference type="AlphaFoldDB" id="A0A5B8RJB0"/>
<gene>
    <name evidence="2" type="ORF">KBTEX_04494</name>
</gene>
<accession>A0A5B8RJB0</accession>
<proteinExistence type="predicted"/>
<evidence type="ECO:0000256" key="1">
    <source>
        <dbReference type="SAM" id="Phobius"/>
    </source>
</evidence>
<name>A0A5B8RJB0_9ZZZZ</name>
<feature type="transmembrane region" description="Helical" evidence="1">
    <location>
        <begin position="28"/>
        <end position="51"/>
    </location>
</feature>
<keyword evidence="1" id="KW-1133">Transmembrane helix</keyword>
<organism evidence="2">
    <name type="scientific">uncultured organism</name>
    <dbReference type="NCBI Taxonomy" id="155900"/>
    <lineage>
        <taxon>unclassified sequences</taxon>
        <taxon>environmental samples</taxon>
    </lineage>
</organism>
<keyword evidence="1" id="KW-0472">Membrane</keyword>
<keyword evidence="1" id="KW-0812">Transmembrane</keyword>
<sequence>MTVLALHFNDAPKVFTVWPFSPPFPRFFISHVIFPAVGTFHGDKLAILISLTNANKRRKKIFGIFLTFN</sequence>
<protein>
    <submittedName>
        <fullName evidence="2">Uncharacterized protein</fullName>
    </submittedName>
</protein>
<evidence type="ECO:0000313" key="2">
    <source>
        <dbReference type="EMBL" id="QEA08118.1"/>
    </source>
</evidence>
<dbReference type="EMBL" id="MN079917">
    <property type="protein sequence ID" value="QEA08118.1"/>
    <property type="molecule type" value="Genomic_DNA"/>
</dbReference>
<reference evidence="2" key="1">
    <citation type="submission" date="2019-06" db="EMBL/GenBank/DDBJ databases">
        <authorList>
            <person name="Murdoch R.W."/>
            <person name="Fathepure B."/>
        </authorList>
    </citation>
    <scope>NUCLEOTIDE SEQUENCE</scope>
</reference>